<sequence length="83" mass="9294">MLKLAKADEMPDPTVLMIPNAYVAHGGATKGIPAWEVQALYDILLDRHARNRPTVMFIEDMAGMAQSFGKVFAEHIRGHYRIV</sequence>
<evidence type="ECO:0000313" key="1">
    <source>
        <dbReference type="EMBL" id="QGZ53530.1"/>
    </source>
</evidence>
<proteinExistence type="predicted"/>
<dbReference type="RefSeq" id="WP_158756717.1">
    <property type="nucleotide sequence ID" value="NZ_CP046909.1"/>
</dbReference>
<name>A0A7Z2G219_9BURK</name>
<accession>A0A7Z2G219</accession>
<dbReference type="Proteomes" id="UP000434209">
    <property type="component" value="Chromosome 1"/>
</dbReference>
<organism evidence="1 2">
    <name type="scientific">Paraburkholderia acidiphila</name>
    <dbReference type="NCBI Taxonomy" id="2571747"/>
    <lineage>
        <taxon>Bacteria</taxon>
        <taxon>Pseudomonadati</taxon>
        <taxon>Pseudomonadota</taxon>
        <taxon>Betaproteobacteria</taxon>
        <taxon>Burkholderiales</taxon>
        <taxon>Burkholderiaceae</taxon>
        <taxon>Paraburkholderia</taxon>
    </lineage>
</organism>
<dbReference type="EMBL" id="CP046909">
    <property type="protein sequence ID" value="QGZ53530.1"/>
    <property type="molecule type" value="Genomic_DNA"/>
</dbReference>
<gene>
    <name evidence="1" type="ORF">FAZ97_00650</name>
</gene>
<dbReference type="OrthoDB" id="8480361at2"/>
<dbReference type="AlphaFoldDB" id="A0A7Z2G219"/>
<dbReference type="KEGG" id="pacp:FAZ97_00650"/>
<evidence type="ECO:0000313" key="2">
    <source>
        <dbReference type="Proteomes" id="UP000434209"/>
    </source>
</evidence>
<protein>
    <submittedName>
        <fullName evidence="1">Uncharacterized protein</fullName>
    </submittedName>
</protein>
<reference evidence="1 2" key="1">
    <citation type="submission" date="2019-12" db="EMBL/GenBank/DDBJ databases">
        <title>Paraburkholderia acidiphila 7Q-K02 sp. nov and Paraburkholderia acidisoli DHF22 sp. nov., two strains isolated from forest soil.</title>
        <authorList>
            <person name="Gao Z."/>
            <person name="Qiu L."/>
        </authorList>
    </citation>
    <scope>NUCLEOTIDE SEQUENCE [LARGE SCALE GENOMIC DNA]</scope>
    <source>
        <strain evidence="1 2">7Q-K02</strain>
    </source>
</reference>
<keyword evidence="2" id="KW-1185">Reference proteome</keyword>